<name>A0ABR1FLI7_AURAN</name>
<keyword evidence="3" id="KW-0040">ANK repeat</keyword>
<keyword evidence="2 4" id="KW-0067">ATP-binding</keyword>
<evidence type="ECO:0000256" key="6">
    <source>
        <dbReference type="SAM" id="MobiDB-lite"/>
    </source>
</evidence>
<evidence type="ECO:0000259" key="7">
    <source>
        <dbReference type="PROSITE" id="PS50067"/>
    </source>
</evidence>
<keyword evidence="9" id="KW-1185">Reference proteome</keyword>
<dbReference type="Gene3D" id="3.40.850.10">
    <property type="entry name" value="Kinesin motor domain"/>
    <property type="match status" value="1"/>
</dbReference>
<feature type="domain" description="Kinesin motor" evidence="7">
    <location>
        <begin position="312"/>
        <end position="660"/>
    </location>
</feature>
<dbReference type="Gene3D" id="1.25.40.20">
    <property type="entry name" value="Ankyrin repeat-containing domain"/>
    <property type="match status" value="1"/>
</dbReference>
<accession>A0ABR1FLI7</accession>
<evidence type="ECO:0000256" key="4">
    <source>
        <dbReference type="PROSITE-ProRule" id="PRU00283"/>
    </source>
</evidence>
<dbReference type="Pfam" id="PF12796">
    <property type="entry name" value="Ank_2"/>
    <property type="match status" value="1"/>
</dbReference>
<feature type="compositionally biased region" description="Basic and acidic residues" evidence="6">
    <location>
        <begin position="697"/>
        <end position="708"/>
    </location>
</feature>
<dbReference type="PANTHER" id="PTHR47972">
    <property type="entry name" value="KINESIN-LIKE PROTEIN KLP-3"/>
    <property type="match status" value="1"/>
</dbReference>
<dbReference type="InterPro" id="IPR027640">
    <property type="entry name" value="Kinesin-like_fam"/>
</dbReference>
<protein>
    <recommendedName>
        <fullName evidence="5">Kinesin-like protein</fullName>
    </recommendedName>
</protein>
<dbReference type="SMART" id="SM00129">
    <property type="entry name" value="KISc"/>
    <property type="match status" value="1"/>
</dbReference>
<dbReference type="PROSITE" id="PS50067">
    <property type="entry name" value="KINESIN_MOTOR_2"/>
    <property type="match status" value="1"/>
</dbReference>
<dbReference type="PROSITE" id="PS50088">
    <property type="entry name" value="ANK_REPEAT"/>
    <property type="match status" value="1"/>
</dbReference>
<feature type="repeat" description="ANK" evidence="3">
    <location>
        <begin position="81"/>
        <end position="113"/>
    </location>
</feature>
<feature type="binding site" evidence="4">
    <location>
        <begin position="400"/>
        <end position="407"/>
    </location>
    <ligand>
        <name>ATP</name>
        <dbReference type="ChEBI" id="CHEBI:30616"/>
    </ligand>
</feature>
<dbReference type="PRINTS" id="PR00380">
    <property type="entry name" value="KINESINHEAVY"/>
</dbReference>
<comment type="similarity">
    <text evidence="4 5">Belongs to the TRAFAC class myosin-kinesin ATPase superfamily. Kinesin family.</text>
</comment>
<evidence type="ECO:0000256" key="1">
    <source>
        <dbReference type="ARBA" id="ARBA00022741"/>
    </source>
</evidence>
<feature type="region of interest" description="Disordered" evidence="6">
    <location>
        <begin position="679"/>
        <end position="708"/>
    </location>
</feature>
<evidence type="ECO:0000256" key="3">
    <source>
        <dbReference type="PROSITE-ProRule" id="PRU00023"/>
    </source>
</evidence>
<dbReference type="PROSITE" id="PS00411">
    <property type="entry name" value="KINESIN_MOTOR_1"/>
    <property type="match status" value="1"/>
</dbReference>
<dbReference type="SUPFAM" id="SSF52540">
    <property type="entry name" value="P-loop containing nucleoside triphosphate hydrolases"/>
    <property type="match status" value="1"/>
</dbReference>
<dbReference type="InterPro" id="IPR036770">
    <property type="entry name" value="Ankyrin_rpt-contain_sf"/>
</dbReference>
<keyword evidence="1 4" id="KW-0547">Nucleotide-binding</keyword>
<dbReference type="Proteomes" id="UP001363151">
    <property type="component" value="Unassembled WGS sequence"/>
</dbReference>
<evidence type="ECO:0000313" key="9">
    <source>
        <dbReference type="Proteomes" id="UP001363151"/>
    </source>
</evidence>
<dbReference type="PROSITE" id="PS50297">
    <property type="entry name" value="ANK_REP_REGION"/>
    <property type="match status" value="1"/>
</dbReference>
<dbReference type="InterPro" id="IPR001752">
    <property type="entry name" value="Kinesin_motor_dom"/>
</dbReference>
<dbReference type="InterPro" id="IPR002110">
    <property type="entry name" value="Ankyrin_rpt"/>
</dbReference>
<dbReference type="Pfam" id="PF00225">
    <property type="entry name" value="Kinesin"/>
    <property type="match status" value="1"/>
</dbReference>
<dbReference type="InterPro" id="IPR027417">
    <property type="entry name" value="P-loop_NTPase"/>
</dbReference>
<keyword evidence="4 5" id="KW-0505">Motor protein</keyword>
<sequence length="708" mass="76263">MAVLFELLPFYNQGNRGTDGVQYGHDDLADLLLRRGAEVNAVSAAGVTALAYACGSEAFSEPMIRLLLSREADANVAELHYGCCALHYLAATGDARLCGLLVEHGADAAAVDWYGWAPADYATDAGHDEAAAALRALAERPRDAPKRDEDHQLSRAGSVSALLAEAREDAARAVAKAREEVGDKARKLEAELEKTVAALGACEFEKKALLRKLDDQAGDVGALRRREEEARARRGARSGGRRDAEACAAARARADDADRARASAEQHVRDVDAEIRHAAVVEKRNDQLDRDLVKEVKRRKELHNTLEDMKGRIRVYLRVRPLSTKETEAGAEPACGRAGATGVTVKRADRKPPQDKQHFEFDRVFAGDAEENSQQTVFADVKSLVLSCVDGFNVCIFAYGQSGSGKTFTMAGAASIREAIDVETWNLAPLAGIIPRSAVEVFRMLEERSALAAYEVELSMYELYRDSLRDLFAAPVRKGAKPVALNVKLAQFSDSGLVQVEGGVTRRVQSLPDLVAALEAGLEGRSVAHTELNAESSRSHLIVTLVLKSTNHRSGHVVCGKLTLVDLAGSERVEKSGVAGDKLKEAMSINKSLSAIGDVINALSSGQKHVPYRNHPLTMLMSDSIGGSAKTLMFVNASPADTHVSETVSSLTFGSRCKRVKNASNANGEMASQLKDLKAELDRMKQSGATRAKKAHAPGDVRRPGGNR</sequence>
<dbReference type="InterPro" id="IPR019821">
    <property type="entry name" value="Kinesin_motor_CS"/>
</dbReference>
<keyword evidence="5" id="KW-0493">Microtubule</keyword>
<organism evidence="8 9">
    <name type="scientific">Aureococcus anophagefferens</name>
    <name type="common">Harmful bloom alga</name>
    <dbReference type="NCBI Taxonomy" id="44056"/>
    <lineage>
        <taxon>Eukaryota</taxon>
        <taxon>Sar</taxon>
        <taxon>Stramenopiles</taxon>
        <taxon>Ochrophyta</taxon>
        <taxon>Pelagophyceae</taxon>
        <taxon>Pelagomonadales</taxon>
        <taxon>Pelagomonadaceae</taxon>
        <taxon>Aureococcus</taxon>
    </lineage>
</organism>
<dbReference type="SMART" id="SM00248">
    <property type="entry name" value="ANK"/>
    <property type="match status" value="3"/>
</dbReference>
<evidence type="ECO:0000256" key="5">
    <source>
        <dbReference type="RuleBase" id="RU000394"/>
    </source>
</evidence>
<dbReference type="EMBL" id="JBBJCI010000364">
    <property type="protein sequence ID" value="KAK7233043.1"/>
    <property type="molecule type" value="Genomic_DNA"/>
</dbReference>
<dbReference type="SUPFAM" id="SSF48403">
    <property type="entry name" value="Ankyrin repeat"/>
    <property type="match status" value="1"/>
</dbReference>
<evidence type="ECO:0000313" key="8">
    <source>
        <dbReference type="EMBL" id="KAK7233043.1"/>
    </source>
</evidence>
<dbReference type="InterPro" id="IPR036961">
    <property type="entry name" value="Kinesin_motor_dom_sf"/>
</dbReference>
<proteinExistence type="inferred from homology"/>
<reference evidence="8 9" key="1">
    <citation type="submission" date="2024-03" db="EMBL/GenBank/DDBJ databases">
        <title>Aureococcus anophagefferens CCMP1851 and Kratosvirus quantuckense: Draft genome of a second virus-susceptible host strain in the model system.</title>
        <authorList>
            <person name="Chase E."/>
            <person name="Truchon A.R."/>
            <person name="Schepens W."/>
            <person name="Wilhelm S.W."/>
        </authorList>
    </citation>
    <scope>NUCLEOTIDE SEQUENCE [LARGE SCALE GENOMIC DNA]</scope>
    <source>
        <strain evidence="8 9">CCMP1851</strain>
    </source>
</reference>
<comment type="caution">
    <text evidence="8">The sequence shown here is derived from an EMBL/GenBank/DDBJ whole genome shotgun (WGS) entry which is preliminary data.</text>
</comment>
<evidence type="ECO:0000256" key="2">
    <source>
        <dbReference type="ARBA" id="ARBA00022840"/>
    </source>
</evidence>
<gene>
    <name evidence="8" type="ORF">SO694_00039120</name>
</gene>
<dbReference type="PANTHER" id="PTHR47972:SF16">
    <property type="entry name" value="KINESIN-LIKE PROTEIN"/>
    <property type="match status" value="1"/>
</dbReference>